<evidence type="ECO:0000313" key="3">
    <source>
        <dbReference type="Proteomes" id="UP001501020"/>
    </source>
</evidence>
<accession>A0ABN2Y2Q3</accession>
<dbReference type="Proteomes" id="UP001501020">
    <property type="component" value="Unassembled WGS sequence"/>
</dbReference>
<dbReference type="EMBL" id="BAAAMR010000002">
    <property type="protein sequence ID" value="GAA2120570.1"/>
    <property type="molecule type" value="Genomic_DNA"/>
</dbReference>
<sequence>MGAGTPPPRRIRRPSQPQVSGPDGGPVEVDQTPGLAALAGRVAEYRAELEGLDDEQEPHASAVTG</sequence>
<evidence type="ECO:0000256" key="1">
    <source>
        <dbReference type="SAM" id="MobiDB-lite"/>
    </source>
</evidence>
<comment type="caution">
    <text evidence="2">The sequence shown here is derived from an EMBL/GenBank/DDBJ whole genome shotgun (WGS) entry which is preliminary data.</text>
</comment>
<gene>
    <name evidence="2" type="ORF">GCM10009727_05430</name>
</gene>
<name>A0ABN2Y2Q3_9ACTN</name>
<feature type="region of interest" description="Disordered" evidence="1">
    <location>
        <begin position="1"/>
        <end position="31"/>
    </location>
</feature>
<keyword evidence="3" id="KW-1185">Reference proteome</keyword>
<proteinExistence type="predicted"/>
<protein>
    <submittedName>
        <fullName evidence="2">Uncharacterized protein</fullName>
    </submittedName>
</protein>
<organism evidence="2 3">
    <name type="scientific">Actinomadura napierensis</name>
    <dbReference type="NCBI Taxonomy" id="267854"/>
    <lineage>
        <taxon>Bacteria</taxon>
        <taxon>Bacillati</taxon>
        <taxon>Actinomycetota</taxon>
        <taxon>Actinomycetes</taxon>
        <taxon>Streptosporangiales</taxon>
        <taxon>Thermomonosporaceae</taxon>
        <taxon>Actinomadura</taxon>
    </lineage>
</organism>
<evidence type="ECO:0000313" key="2">
    <source>
        <dbReference type="EMBL" id="GAA2120570.1"/>
    </source>
</evidence>
<reference evidence="2 3" key="1">
    <citation type="journal article" date="2019" name="Int. J. Syst. Evol. Microbiol.">
        <title>The Global Catalogue of Microorganisms (GCM) 10K type strain sequencing project: providing services to taxonomists for standard genome sequencing and annotation.</title>
        <authorList>
            <consortium name="The Broad Institute Genomics Platform"/>
            <consortium name="The Broad Institute Genome Sequencing Center for Infectious Disease"/>
            <person name="Wu L."/>
            <person name="Ma J."/>
        </authorList>
    </citation>
    <scope>NUCLEOTIDE SEQUENCE [LARGE SCALE GENOMIC DNA]</scope>
    <source>
        <strain evidence="2 3">JCM 13850</strain>
    </source>
</reference>